<protein>
    <submittedName>
        <fullName evidence="2">Uncharacterized protein</fullName>
    </submittedName>
</protein>
<feature type="chain" id="PRO_5010220533" evidence="1">
    <location>
        <begin position="22"/>
        <end position="585"/>
    </location>
</feature>
<evidence type="ECO:0000313" key="2">
    <source>
        <dbReference type="EMBL" id="SFI60089.1"/>
    </source>
</evidence>
<proteinExistence type="predicted"/>
<dbReference type="AlphaFoldDB" id="A0A1I3JIL7"/>
<evidence type="ECO:0000256" key="1">
    <source>
        <dbReference type="SAM" id="SignalP"/>
    </source>
</evidence>
<feature type="signal peptide" evidence="1">
    <location>
        <begin position="1"/>
        <end position="21"/>
    </location>
</feature>
<dbReference type="OrthoDB" id="359721at2"/>
<sequence>MKKFFYMFAASLLLSFLYVSCSSGIKKTGEVSFVISNHSVSRFTARDAGTDSQSYYSITVKFTAESDIQEQTVNLSNDQNTTKISFSNLTVGETAKVEAWLYSGSDLISTGSSEPFIIRDGSNSVTVRFSLNGEEVPYVFPDYSPVLFSVTDDGYNYNITRNGNVIAANSNTNQFAFDSDENVFVVTSTGTTELTIVTDKPGCEGKNYYVYKEEMCNQYGIIIDPVTNDLYTYNFNSDYSDTLVKLYKYPEFTSSTEEWPSTEDPISFDCSEYFNGLYEWGYFIIRSVTVHDGIIYVYASGDNAEGNHNTLAKYENGSLSKIFYSENPVFPKFESDSPVSYGNFADMIYQDGYIYLLYNEKMINPDGEIPNLLCQGGIARIKVSDGTLERCGWAYDSNALVKFDFSQTSSDKFVLGQSWWDGGPHPTIIYEDATKSKPVVLDKNYFNGEYFEYLNDLLNMEQTQIVNDKKTDKSFCGPQRIIAVKPKKLVIADNGIAFYTAADGTWAYKNKNRMVVVDLDHFIIEGVKDVEYDFSSKMKDVLLLSGSGYSRFQKEVAEGYYWMNNEWLQGPIPSSIPCLAIPNNE</sequence>
<name>A0A1I3JIL7_9SPIR</name>
<reference evidence="3" key="1">
    <citation type="submission" date="2016-10" db="EMBL/GenBank/DDBJ databases">
        <authorList>
            <person name="Varghese N."/>
            <person name="Submissions S."/>
        </authorList>
    </citation>
    <scope>NUCLEOTIDE SEQUENCE [LARGE SCALE GENOMIC DNA]</scope>
    <source>
        <strain evidence="3">XBD1002</strain>
    </source>
</reference>
<dbReference type="Proteomes" id="UP000182737">
    <property type="component" value="Unassembled WGS sequence"/>
</dbReference>
<accession>A0A1I3JIL7</accession>
<dbReference type="EMBL" id="FORI01000003">
    <property type="protein sequence ID" value="SFI60089.1"/>
    <property type="molecule type" value="Genomic_DNA"/>
</dbReference>
<evidence type="ECO:0000313" key="3">
    <source>
        <dbReference type="Proteomes" id="UP000182737"/>
    </source>
</evidence>
<keyword evidence="1" id="KW-0732">Signal</keyword>
<gene>
    <name evidence="2" type="ORF">SAMN04487775_10358</name>
</gene>
<organism evidence="2 3">
    <name type="scientific">Treponema bryantii</name>
    <dbReference type="NCBI Taxonomy" id="163"/>
    <lineage>
        <taxon>Bacteria</taxon>
        <taxon>Pseudomonadati</taxon>
        <taxon>Spirochaetota</taxon>
        <taxon>Spirochaetia</taxon>
        <taxon>Spirochaetales</taxon>
        <taxon>Treponemataceae</taxon>
        <taxon>Treponema</taxon>
    </lineage>
</organism>
<dbReference type="RefSeq" id="WP_074930914.1">
    <property type="nucleotide sequence ID" value="NZ_FORI01000003.1"/>
</dbReference>
<keyword evidence="3" id="KW-1185">Reference proteome</keyword>